<organism evidence="1 2">
    <name type="scientific">Linum trigynum</name>
    <dbReference type="NCBI Taxonomy" id="586398"/>
    <lineage>
        <taxon>Eukaryota</taxon>
        <taxon>Viridiplantae</taxon>
        <taxon>Streptophyta</taxon>
        <taxon>Embryophyta</taxon>
        <taxon>Tracheophyta</taxon>
        <taxon>Spermatophyta</taxon>
        <taxon>Magnoliopsida</taxon>
        <taxon>eudicotyledons</taxon>
        <taxon>Gunneridae</taxon>
        <taxon>Pentapetalae</taxon>
        <taxon>rosids</taxon>
        <taxon>fabids</taxon>
        <taxon>Malpighiales</taxon>
        <taxon>Linaceae</taxon>
        <taxon>Linum</taxon>
    </lineage>
</organism>
<gene>
    <name evidence="1" type="ORF">LTRI10_LOCUS51685</name>
</gene>
<evidence type="ECO:0000313" key="1">
    <source>
        <dbReference type="EMBL" id="CAL1412386.1"/>
    </source>
</evidence>
<protein>
    <submittedName>
        <fullName evidence="1">Uncharacterized protein</fullName>
    </submittedName>
</protein>
<reference evidence="1 2" key="1">
    <citation type="submission" date="2024-04" db="EMBL/GenBank/DDBJ databases">
        <authorList>
            <person name="Fracassetti M."/>
        </authorList>
    </citation>
    <scope>NUCLEOTIDE SEQUENCE [LARGE SCALE GENOMIC DNA]</scope>
</reference>
<dbReference type="Proteomes" id="UP001497516">
    <property type="component" value="Chromosome 9"/>
</dbReference>
<keyword evidence="2" id="KW-1185">Reference proteome</keyword>
<sequence length="223" mass="25955">MSKTDLKHWFICDLKRGPHKDRFKRVQVSKFGRHHYWSRREFQKLICFDHFLNIATNRAWCRLLSLHEKVYYELVLEFYTTFRHADTTDWTDSEAVKCRLGGEPRSMSHHDLAIALDLGLDDDEDYVTELNSLAVVCFKALYAQLARPGQPPIQLENRLLHHMLAKSFTPAGDSASTLTRWSMYFIHSIRTANHDLHLGSVVARTLDKSDVNMGTLHQGSKRR</sequence>
<name>A0AAV2GNJ8_9ROSI</name>
<accession>A0AAV2GNJ8</accession>
<evidence type="ECO:0000313" key="2">
    <source>
        <dbReference type="Proteomes" id="UP001497516"/>
    </source>
</evidence>
<proteinExistence type="predicted"/>
<dbReference type="AlphaFoldDB" id="A0AAV2GNJ8"/>
<dbReference type="EMBL" id="OZ034822">
    <property type="protein sequence ID" value="CAL1412386.1"/>
    <property type="molecule type" value="Genomic_DNA"/>
</dbReference>